<proteinExistence type="predicted"/>
<dbReference type="EMBL" id="LAZR01007501">
    <property type="protein sequence ID" value="KKM84872.1"/>
    <property type="molecule type" value="Genomic_DNA"/>
</dbReference>
<organism evidence="1">
    <name type="scientific">marine sediment metagenome</name>
    <dbReference type="NCBI Taxonomy" id="412755"/>
    <lineage>
        <taxon>unclassified sequences</taxon>
        <taxon>metagenomes</taxon>
        <taxon>ecological metagenomes</taxon>
    </lineage>
</organism>
<sequence length="446" mass="51787">TIISKVHSLQLLLNYNNIHVVLCHNKQENASDNLVAIKNYFLTTPVGKLFPECVPKGKEWGNMSGFSLANRTDWGRSEESIEAVGVDTEITGRHYQVAKKNDLVTERAVNTEEQIKKTFDWDERFNLGNFDDPQKRLQDYEGTRYHFADLYSVKKNDARIKVLEYPILIDGNIDNISEKNISNPKRFTIDGVSGLKTDIWNFMCQMMLNPQDPAKNQFKRNMIAYFPLIPKGLNYYLCVDPASARKKRSDFTVMLVIGIDPEGKKYIVDGIRDKINPKKRIDLALDLAKKYHIKGCGWEAIAFQETDCYYLEEARRREQLHFNIVEIKSHKAAKEDRIRGLVPEYVQNEWLWPEKGKLVKHSHYDGRNYDMTEAMEKELEDFPMAEHDDLLDTMTFINRIFVIKPEKVKQPDEEQGMTFGEYAKLKEDRVALERAEGPKFTIGSRV</sequence>
<dbReference type="AlphaFoldDB" id="A0A0F9NUB9"/>
<name>A0A0F9NUB9_9ZZZZ</name>
<evidence type="ECO:0008006" key="2">
    <source>
        <dbReference type="Google" id="ProtNLM"/>
    </source>
</evidence>
<accession>A0A0F9NUB9</accession>
<protein>
    <recommendedName>
        <fullName evidence="2">Terminase large subunit gp17-like C-terminal domain-containing protein</fullName>
    </recommendedName>
</protein>
<evidence type="ECO:0000313" key="1">
    <source>
        <dbReference type="EMBL" id="KKM84872.1"/>
    </source>
</evidence>
<reference evidence="1" key="1">
    <citation type="journal article" date="2015" name="Nature">
        <title>Complex archaea that bridge the gap between prokaryotes and eukaryotes.</title>
        <authorList>
            <person name="Spang A."/>
            <person name="Saw J.H."/>
            <person name="Jorgensen S.L."/>
            <person name="Zaremba-Niedzwiedzka K."/>
            <person name="Martijn J."/>
            <person name="Lind A.E."/>
            <person name="van Eijk R."/>
            <person name="Schleper C."/>
            <person name="Guy L."/>
            <person name="Ettema T.J."/>
        </authorList>
    </citation>
    <scope>NUCLEOTIDE SEQUENCE</scope>
</reference>
<gene>
    <name evidence="1" type="ORF">LCGC14_1294870</name>
</gene>
<feature type="non-terminal residue" evidence="1">
    <location>
        <position position="1"/>
    </location>
</feature>
<comment type="caution">
    <text evidence="1">The sequence shown here is derived from an EMBL/GenBank/DDBJ whole genome shotgun (WGS) entry which is preliminary data.</text>
</comment>